<evidence type="ECO:0000256" key="12">
    <source>
        <dbReference type="ARBA" id="ARBA00023146"/>
    </source>
</evidence>
<comment type="subunit">
    <text evidence="4 13">Monomer.</text>
</comment>
<dbReference type="AlphaFoldDB" id="A0A2M7Z4Q4"/>
<dbReference type="CDD" id="cd00672">
    <property type="entry name" value="CysRS_core"/>
    <property type="match status" value="1"/>
</dbReference>
<dbReference type="PRINTS" id="PR00983">
    <property type="entry name" value="TRNASYNTHCYS"/>
</dbReference>
<comment type="caution">
    <text evidence="13">Lacks conserved residue(s) required for the propagation of feature annotation.</text>
</comment>
<evidence type="ECO:0000256" key="2">
    <source>
        <dbReference type="ARBA" id="ARBA00004496"/>
    </source>
</evidence>
<organism evidence="15 16">
    <name type="scientific">Candidatus Nealsonbacteria bacterium CG_4_9_14_3_um_filter_37_13</name>
    <dbReference type="NCBI Taxonomy" id="1974695"/>
    <lineage>
        <taxon>Bacteria</taxon>
        <taxon>Candidatus Nealsoniibacteriota</taxon>
    </lineage>
</organism>
<dbReference type="InterPro" id="IPR014729">
    <property type="entry name" value="Rossmann-like_a/b/a_fold"/>
</dbReference>
<dbReference type="HAMAP" id="MF_00041">
    <property type="entry name" value="Cys_tRNA_synth"/>
    <property type="match status" value="1"/>
</dbReference>
<evidence type="ECO:0000256" key="13">
    <source>
        <dbReference type="HAMAP-Rule" id="MF_00041"/>
    </source>
</evidence>
<keyword evidence="5 13" id="KW-0963">Cytoplasm</keyword>
<dbReference type="EMBL" id="PFVR01000078">
    <property type="protein sequence ID" value="PJA84125.1"/>
    <property type="molecule type" value="Genomic_DNA"/>
</dbReference>
<feature type="domain" description="Cysteinyl-tRNA synthetase class Ia DALR" evidence="14">
    <location>
        <begin position="371"/>
        <end position="428"/>
    </location>
</feature>
<reference evidence="16" key="1">
    <citation type="submission" date="2017-09" db="EMBL/GenBank/DDBJ databases">
        <title>Depth-based differentiation of microbial function through sediment-hosted aquifers and enrichment of novel symbionts in the deep terrestrial subsurface.</title>
        <authorList>
            <person name="Probst A.J."/>
            <person name="Ladd B."/>
            <person name="Jarett J.K."/>
            <person name="Geller-Mcgrath D.E."/>
            <person name="Sieber C.M.K."/>
            <person name="Emerson J.B."/>
            <person name="Anantharaman K."/>
            <person name="Thomas B.C."/>
            <person name="Malmstrom R."/>
            <person name="Stieglmeier M."/>
            <person name="Klingl A."/>
            <person name="Woyke T."/>
            <person name="Ryan C.M."/>
            <person name="Banfield J.F."/>
        </authorList>
    </citation>
    <scope>NUCLEOTIDE SEQUENCE [LARGE SCALE GENOMIC DNA]</scope>
</reference>
<accession>A0A2M7Z4Q4</accession>
<evidence type="ECO:0000256" key="6">
    <source>
        <dbReference type="ARBA" id="ARBA00022598"/>
    </source>
</evidence>
<evidence type="ECO:0000256" key="10">
    <source>
        <dbReference type="ARBA" id="ARBA00022840"/>
    </source>
</evidence>
<sequence length="486" mass="57469">MLKLYNTLSQKKEVFRPRERKKVNLFVCGPTTYDLSHIGHARTYIVFDMITKYLKQKGYSVFYLQNITDVDDKIIERAIEEKVFWKTLSRKFEREYLKDMKALNINSVSKYARATTHIKEIISQVERLLKKGYAYQIKDGIYYDISKFKNYGKLSRRTVLMAEDAVSRIDEAKEKRNKGDFCLWKFVIPQWQKSGKKFLRIPSWPSLFGAGRPGWHIEDTAITEKYFGPQYDIHGGAIELSFPHHEAEIVQMETISGKKPMVRYWLHTGLLTVKGVKMSKSLKNFITIKDFLKKHSARILRLFVLKTHYHSPIDYSEKEIAQVKKQLERIDEFLDKLNKIKGLNRKRSVEVRLLQRPGKPGGWKSNFYRRRFEEAMDDDFNTPKALAVIFKLISKANKLLDRGELSSTEARTLLAFLEKIDKVFNFIFWGKRVAPKIPSFIKKMVREREEARKRMDWKLADEIRRKIRQQGYWLEDTKEGPKIKKI</sequence>
<evidence type="ECO:0000256" key="5">
    <source>
        <dbReference type="ARBA" id="ARBA00022490"/>
    </source>
</evidence>
<dbReference type="InterPro" id="IPR015803">
    <property type="entry name" value="Cys-tRNA-ligase"/>
</dbReference>
<feature type="short sequence motif" description="'HIGH' region" evidence="13">
    <location>
        <begin position="30"/>
        <end position="40"/>
    </location>
</feature>
<dbReference type="InterPro" id="IPR009080">
    <property type="entry name" value="tRNAsynth_Ia_anticodon-bd"/>
</dbReference>
<comment type="similarity">
    <text evidence="3 13">Belongs to the class-I aminoacyl-tRNA synthetase family.</text>
</comment>
<comment type="subcellular location">
    <subcellularLocation>
        <location evidence="2 13">Cytoplasm</location>
    </subcellularLocation>
</comment>
<evidence type="ECO:0000256" key="3">
    <source>
        <dbReference type="ARBA" id="ARBA00005594"/>
    </source>
</evidence>
<dbReference type="InterPro" id="IPR032678">
    <property type="entry name" value="tRNA-synt_1_cat_dom"/>
</dbReference>
<evidence type="ECO:0000256" key="8">
    <source>
        <dbReference type="ARBA" id="ARBA00022741"/>
    </source>
</evidence>
<comment type="catalytic activity">
    <reaction evidence="13">
        <text>tRNA(Cys) + L-cysteine + ATP = L-cysteinyl-tRNA(Cys) + AMP + diphosphate</text>
        <dbReference type="Rhea" id="RHEA:17773"/>
        <dbReference type="Rhea" id="RHEA-COMP:9661"/>
        <dbReference type="Rhea" id="RHEA-COMP:9679"/>
        <dbReference type="ChEBI" id="CHEBI:30616"/>
        <dbReference type="ChEBI" id="CHEBI:33019"/>
        <dbReference type="ChEBI" id="CHEBI:35235"/>
        <dbReference type="ChEBI" id="CHEBI:78442"/>
        <dbReference type="ChEBI" id="CHEBI:78517"/>
        <dbReference type="ChEBI" id="CHEBI:456215"/>
        <dbReference type="EC" id="6.1.1.16"/>
    </reaction>
</comment>
<comment type="caution">
    <text evidence="15">The sequence shown here is derived from an EMBL/GenBank/DDBJ whole genome shotgun (WGS) entry which is preliminary data.</text>
</comment>
<dbReference type="Pfam" id="PF01406">
    <property type="entry name" value="tRNA-synt_1e"/>
    <property type="match status" value="1"/>
</dbReference>
<proteinExistence type="inferred from homology"/>
<evidence type="ECO:0000313" key="16">
    <source>
        <dbReference type="Proteomes" id="UP000231034"/>
    </source>
</evidence>
<keyword evidence="6 13" id="KW-0436">Ligase</keyword>
<keyword evidence="11 13" id="KW-0648">Protein biosynthesis</keyword>
<keyword evidence="12 13" id="KW-0030">Aminoacyl-tRNA synthetase</keyword>
<evidence type="ECO:0000259" key="14">
    <source>
        <dbReference type="SMART" id="SM00840"/>
    </source>
</evidence>
<dbReference type="GO" id="GO:0005737">
    <property type="term" value="C:cytoplasm"/>
    <property type="evidence" value="ECO:0007669"/>
    <property type="project" value="UniProtKB-SubCell"/>
</dbReference>
<dbReference type="NCBIfam" id="TIGR00435">
    <property type="entry name" value="cysS"/>
    <property type="match status" value="1"/>
</dbReference>
<evidence type="ECO:0000256" key="1">
    <source>
        <dbReference type="ARBA" id="ARBA00001947"/>
    </source>
</evidence>
<comment type="cofactor">
    <cofactor evidence="1">
        <name>Zn(2+)</name>
        <dbReference type="ChEBI" id="CHEBI:29105"/>
    </cofactor>
</comment>
<dbReference type="Gene3D" id="1.20.120.1910">
    <property type="entry name" value="Cysteine-tRNA ligase, C-terminal anti-codon recognition domain"/>
    <property type="match status" value="1"/>
</dbReference>
<dbReference type="GO" id="GO:0005524">
    <property type="term" value="F:ATP binding"/>
    <property type="evidence" value="ECO:0007669"/>
    <property type="project" value="UniProtKB-UniRule"/>
</dbReference>
<dbReference type="GO" id="GO:0004817">
    <property type="term" value="F:cysteine-tRNA ligase activity"/>
    <property type="evidence" value="ECO:0007669"/>
    <property type="project" value="UniProtKB-UniRule"/>
</dbReference>
<feature type="binding site" evidence="13">
    <location>
        <position position="280"/>
    </location>
    <ligand>
        <name>ATP</name>
        <dbReference type="ChEBI" id="CHEBI:30616"/>
    </ligand>
</feature>
<dbReference type="Gene3D" id="3.40.50.620">
    <property type="entry name" value="HUPs"/>
    <property type="match status" value="1"/>
</dbReference>
<name>A0A2M7Z4Q4_9BACT</name>
<keyword evidence="8 13" id="KW-0547">Nucleotide-binding</keyword>
<dbReference type="InterPro" id="IPR024909">
    <property type="entry name" value="Cys-tRNA/MSH_ligase"/>
</dbReference>
<dbReference type="GO" id="GO:0046872">
    <property type="term" value="F:metal ion binding"/>
    <property type="evidence" value="ECO:0007669"/>
    <property type="project" value="UniProtKB-KW"/>
</dbReference>
<evidence type="ECO:0000256" key="4">
    <source>
        <dbReference type="ARBA" id="ARBA00011245"/>
    </source>
</evidence>
<feature type="short sequence motif" description="'KMSKS' region" evidence="13">
    <location>
        <begin position="277"/>
        <end position="281"/>
    </location>
</feature>
<keyword evidence="7" id="KW-0479">Metal-binding</keyword>
<evidence type="ECO:0000256" key="9">
    <source>
        <dbReference type="ARBA" id="ARBA00022833"/>
    </source>
</evidence>
<dbReference type="GO" id="GO:0006423">
    <property type="term" value="P:cysteinyl-tRNA aminoacylation"/>
    <property type="evidence" value="ECO:0007669"/>
    <property type="project" value="UniProtKB-UniRule"/>
</dbReference>
<evidence type="ECO:0000313" key="15">
    <source>
        <dbReference type="EMBL" id="PJA84125.1"/>
    </source>
</evidence>
<dbReference type="SUPFAM" id="SSF52374">
    <property type="entry name" value="Nucleotidylyl transferase"/>
    <property type="match status" value="1"/>
</dbReference>
<dbReference type="EC" id="6.1.1.16" evidence="13"/>
<dbReference type="PANTHER" id="PTHR10890:SF3">
    <property type="entry name" value="CYSTEINE--TRNA LIGASE, CYTOPLASMIC"/>
    <property type="match status" value="1"/>
</dbReference>
<dbReference type="SUPFAM" id="SSF47323">
    <property type="entry name" value="Anticodon-binding domain of a subclass of class I aminoacyl-tRNA synthetases"/>
    <property type="match status" value="1"/>
</dbReference>
<dbReference type="Pfam" id="PF09190">
    <property type="entry name" value="DALR_2"/>
    <property type="match status" value="1"/>
</dbReference>
<dbReference type="SMART" id="SM00840">
    <property type="entry name" value="DALR_2"/>
    <property type="match status" value="1"/>
</dbReference>
<gene>
    <name evidence="13" type="primary">cysS</name>
    <name evidence="15" type="ORF">CO145_02260</name>
</gene>
<protein>
    <recommendedName>
        <fullName evidence="13">Cysteine--tRNA ligase</fullName>
        <ecNumber evidence="13">6.1.1.16</ecNumber>
    </recommendedName>
    <alternativeName>
        <fullName evidence="13">Cysteinyl-tRNA synthetase</fullName>
        <shortName evidence="13">CysRS</shortName>
    </alternativeName>
</protein>
<dbReference type="Proteomes" id="UP000231034">
    <property type="component" value="Unassembled WGS sequence"/>
</dbReference>
<keyword evidence="9" id="KW-0862">Zinc</keyword>
<dbReference type="PANTHER" id="PTHR10890">
    <property type="entry name" value="CYSTEINYL-TRNA SYNTHETASE"/>
    <property type="match status" value="1"/>
</dbReference>
<keyword evidence="10 13" id="KW-0067">ATP-binding</keyword>
<evidence type="ECO:0000256" key="7">
    <source>
        <dbReference type="ARBA" id="ARBA00022723"/>
    </source>
</evidence>
<dbReference type="InterPro" id="IPR015273">
    <property type="entry name" value="Cys-tRNA-synt_Ia_DALR"/>
</dbReference>
<evidence type="ECO:0000256" key="11">
    <source>
        <dbReference type="ARBA" id="ARBA00022917"/>
    </source>
</evidence>